<accession>A0A3S9MV63</accession>
<protein>
    <recommendedName>
        <fullName evidence="4">Rieske domain-containing protein</fullName>
    </recommendedName>
</protein>
<dbReference type="GO" id="GO:0051537">
    <property type="term" value="F:2 iron, 2 sulfur cluster binding"/>
    <property type="evidence" value="ECO:0007669"/>
    <property type="project" value="InterPro"/>
</dbReference>
<dbReference type="SUPFAM" id="SSF50022">
    <property type="entry name" value="ISP domain"/>
    <property type="match status" value="1"/>
</dbReference>
<dbReference type="EMBL" id="CP034549">
    <property type="protein sequence ID" value="AZQ43020.1"/>
    <property type="molecule type" value="Genomic_DNA"/>
</dbReference>
<dbReference type="PROSITE" id="PS51257">
    <property type="entry name" value="PROKAR_LIPOPROTEIN"/>
    <property type="match status" value="1"/>
</dbReference>
<dbReference type="AlphaFoldDB" id="A0A3S9MV63"/>
<evidence type="ECO:0000256" key="1">
    <source>
        <dbReference type="SAM" id="SignalP"/>
    </source>
</evidence>
<name>A0A3S9MV63_9FLAO</name>
<evidence type="ECO:0000313" key="3">
    <source>
        <dbReference type="Proteomes" id="UP000279600"/>
    </source>
</evidence>
<dbReference type="InterPro" id="IPR036922">
    <property type="entry name" value="Rieske_2Fe-2S_sf"/>
</dbReference>
<feature type="signal peptide" evidence="1">
    <location>
        <begin position="1"/>
        <end position="20"/>
    </location>
</feature>
<dbReference type="KEGG" id="noj:EJ995_01780"/>
<evidence type="ECO:0000313" key="2">
    <source>
        <dbReference type="EMBL" id="AZQ43020.1"/>
    </source>
</evidence>
<dbReference type="OrthoDB" id="1201186at2"/>
<feature type="chain" id="PRO_5018983983" description="Rieske domain-containing protein" evidence="1">
    <location>
        <begin position="21"/>
        <end position="143"/>
    </location>
</feature>
<reference evidence="2 3" key="1">
    <citation type="submission" date="2018-12" db="EMBL/GenBank/DDBJ databases">
        <title>Complete genome of Nonlabens sp. MJ115.</title>
        <authorList>
            <person name="Choi H.S."/>
            <person name="Jung J."/>
        </authorList>
    </citation>
    <scope>NUCLEOTIDE SEQUENCE [LARGE SCALE GENOMIC DNA]</scope>
    <source>
        <strain evidence="2 3">MJ115</strain>
    </source>
</reference>
<evidence type="ECO:0008006" key="4">
    <source>
        <dbReference type="Google" id="ProtNLM"/>
    </source>
</evidence>
<organism evidence="2 3">
    <name type="scientific">Nonlabens ponticola</name>
    <dbReference type="NCBI Taxonomy" id="2496866"/>
    <lineage>
        <taxon>Bacteria</taxon>
        <taxon>Pseudomonadati</taxon>
        <taxon>Bacteroidota</taxon>
        <taxon>Flavobacteriia</taxon>
        <taxon>Flavobacteriales</taxon>
        <taxon>Flavobacteriaceae</taxon>
        <taxon>Nonlabens</taxon>
    </lineage>
</organism>
<dbReference type="Proteomes" id="UP000279600">
    <property type="component" value="Chromosome"/>
</dbReference>
<keyword evidence="3" id="KW-1185">Reference proteome</keyword>
<proteinExistence type="predicted"/>
<keyword evidence="1" id="KW-0732">Signal</keyword>
<dbReference type="Gene3D" id="2.102.10.10">
    <property type="entry name" value="Rieske [2Fe-2S] iron-sulphur domain"/>
    <property type="match status" value="1"/>
</dbReference>
<gene>
    <name evidence="2" type="ORF">EJ995_01780</name>
</gene>
<sequence length="143" mass="15919">MAMKKSILLAVLLTLFSCENDDDFNNNPFLVDISFQVILNTNLPQYADLDFPGNSVVIPNQGLRGVVVYYIGNNDYRAFELSDPNHSPNSCSTMRVNGIEATCPCPDDNFKYNIITGEPMNGGEFPMKPYRATRQGDDIIVSN</sequence>